<feature type="transmembrane region" description="Helical" evidence="2">
    <location>
        <begin position="574"/>
        <end position="595"/>
    </location>
</feature>
<dbReference type="EMBL" id="RPOK01000004">
    <property type="protein sequence ID" value="RPJ65643.1"/>
    <property type="molecule type" value="Genomic_DNA"/>
</dbReference>
<dbReference type="Pfam" id="PF23357">
    <property type="entry name" value="DUF7088"/>
    <property type="match status" value="1"/>
</dbReference>
<feature type="domain" description="ABC-type uncharacterised transport system" evidence="3">
    <location>
        <begin position="176"/>
        <end position="462"/>
    </location>
</feature>
<evidence type="ECO:0000256" key="2">
    <source>
        <dbReference type="SAM" id="Phobius"/>
    </source>
</evidence>
<reference evidence="5 6" key="1">
    <citation type="submission" date="2018-11" db="EMBL/GenBank/DDBJ databases">
        <authorList>
            <person name="Ye M.-Q."/>
            <person name="Du Z.-J."/>
        </authorList>
    </citation>
    <scope>NUCLEOTIDE SEQUENCE [LARGE SCALE GENOMIC DNA]</scope>
    <source>
        <strain evidence="5 6">U0105</strain>
    </source>
</reference>
<keyword evidence="1" id="KW-0175">Coiled coil</keyword>
<accession>A0A3N5XYW0</accession>
<dbReference type="RefSeq" id="WP_124028274.1">
    <property type="nucleotide sequence ID" value="NZ_JBHRSN010000007.1"/>
</dbReference>
<evidence type="ECO:0000259" key="3">
    <source>
        <dbReference type="Pfam" id="PF09822"/>
    </source>
</evidence>
<gene>
    <name evidence="5" type="ORF">DRW07_12545</name>
</gene>
<evidence type="ECO:0000259" key="4">
    <source>
        <dbReference type="Pfam" id="PF23357"/>
    </source>
</evidence>
<dbReference type="AlphaFoldDB" id="A0A3N5XYW0"/>
<proteinExistence type="predicted"/>
<comment type="caution">
    <text evidence="5">The sequence shown here is derived from an EMBL/GenBank/DDBJ whole genome shotgun (WGS) entry which is preliminary data.</text>
</comment>
<dbReference type="Proteomes" id="UP000275281">
    <property type="component" value="Unassembled WGS sequence"/>
</dbReference>
<keyword evidence="2" id="KW-1133">Transmembrane helix</keyword>
<keyword evidence="6" id="KW-1185">Reference proteome</keyword>
<dbReference type="InterPro" id="IPR019196">
    <property type="entry name" value="ABC_transp_unknown"/>
</dbReference>
<evidence type="ECO:0000256" key="1">
    <source>
        <dbReference type="SAM" id="Coils"/>
    </source>
</evidence>
<name>A0A3N5XYW0_9ALTE</name>
<keyword evidence="2" id="KW-0812">Transmembrane</keyword>
<sequence>MNKLTSTFVTLLVLFVLFIASILLNDSLLSNMRIDLTENKVYSLSEGSSKVISEIEEPINLYFFFSDTATKGMVGLRNYADQVQSLLETYSAESQGKIRLHIIDPKPFSEDEDRAAAFGLTGAQLGMMGDAIYFGLAGTNSLDDQKVIGFFDPQQEQFLEYEISKLVYQLAEPRLPVVALVTDLPVDGMQNPMTGRFEPPLTFYTQLQQLYDVTVVSAASESLPENTDLVLMAHATNINESLRFAIDQHVMSQGKLVVFADPYYESSTMGMPGEASDLSLLNDWGIVINEKIVLDPQLGLDIRGPQGGVIRHPGILGVSAEQIDSSDIVTANMDTINVASAGHISLKENSELNLIPLMQTSSFANVINNEDMMATQNPSDLSQLISEEGSIYTLAARVSGTLTSAYADSEDTSTITASQNANILLIADADLLLDRFWVQQSNFFGQTVYSPFANNGDLVINAVDNLSGSASLISVRSRGTFSRPFNKVEELEVQAQSRFREQEERLQNQLLETEQKLAELQNQQIDATSMMISPEEQAAIDNFIEQRIQIRQALREVRFELQRDIDALGNRLKVINIAVSPLLLTFALLAVARLLRRRAVATPKAGDAQ</sequence>
<dbReference type="InterPro" id="IPR055396">
    <property type="entry name" value="DUF7088"/>
</dbReference>
<dbReference type="OrthoDB" id="9777219at2"/>
<keyword evidence="2" id="KW-0472">Membrane</keyword>
<feature type="coiled-coil region" evidence="1">
    <location>
        <begin position="496"/>
        <end position="530"/>
    </location>
</feature>
<organism evidence="5 6">
    <name type="scientific">Alteromonas sediminis</name>
    <dbReference type="NCBI Taxonomy" id="2259342"/>
    <lineage>
        <taxon>Bacteria</taxon>
        <taxon>Pseudomonadati</taxon>
        <taxon>Pseudomonadota</taxon>
        <taxon>Gammaproteobacteria</taxon>
        <taxon>Alteromonadales</taxon>
        <taxon>Alteromonadaceae</taxon>
        <taxon>Alteromonas/Salinimonas group</taxon>
        <taxon>Alteromonas</taxon>
    </lineage>
</organism>
<dbReference type="Pfam" id="PF09822">
    <property type="entry name" value="ABC_transp_aux"/>
    <property type="match status" value="1"/>
</dbReference>
<evidence type="ECO:0000313" key="6">
    <source>
        <dbReference type="Proteomes" id="UP000275281"/>
    </source>
</evidence>
<evidence type="ECO:0000313" key="5">
    <source>
        <dbReference type="EMBL" id="RPJ65643.1"/>
    </source>
</evidence>
<feature type="domain" description="DUF7088" evidence="4">
    <location>
        <begin position="38"/>
        <end position="138"/>
    </location>
</feature>
<protein>
    <submittedName>
        <fullName evidence="5">ABC transporter</fullName>
    </submittedName>
</protein>